<keyword evidence="2" id="KW-1185">Reference proteome</keyword>
<name>A0A834GIK5_RHOSS</name>
<evidence type="ECO:0000313" key="1">
    <source>
        <dbReference type="EMBL" id="KAF7135919.1"/>
    </source>
</evidence>
<reference evidence="1" key="1">
    <citation type="submission" date="2019-11" db="EMBL/GenBank/DDBJ databases">
        <authorList>
            <person name="Liu Y."/>
            <person name="Hou J."/>
            <person name="Li T.-Q."/>
            <person name="Guan C.-H."/>
            <person name="Wu X."/>
            <person name="Wu H.-Z."/>
            <person name="Ling F."/>
            <person name="Zhang R."/>
            <person name="Shi X.-G."/>
            <person name="Ren J.-P."/>
            <person name="Chen E.-F."/>
            <person name="Sun J.-M."/>
        </authorList>
    </citation>
    <scope>NUCLEOTIDE SEQUENCE</scope>
    <source>
        <strain evidence="1">Adult_tree_wgs_1</strain>
        <tissue evidence="1">Leaves</tissue>
    </source>
</reference>
<dbReference type="Proteomes" id="UP000626092">
    <property type="component" value="Unassembled WGS sequence"/>
</dbReference>
<gene>
    <name evidence="1" type="ORF">RHSIM_Rhsim08G0025800</name>
</gene>
<sequence>MALLLALVAGGNSLHFKPICGRVDIVGSINGVFCLNSKPSALSLTSTISLWNPVTKRTKDYLDIHVAIFNNPNIQSPPMELYSLKEDSWQEIEDRKTSAEEKKNNCMVLHRLQSRNIAQVDRMRLDKRKLFK</sequence>
<comment type="caution">
    <text evidence="1">The sequence shown here is derived from an EMBL/GenBank/DDBJ whole genome shotgun (WGS) entry which is preliminary data.</text>
</comment>
<proteinExistence type="predicted"/>
<accession>A0A834GIK5</accession>
<dbReference type="AlphaFoldDB" id="A0A834GIK5"/>
<dbReference type="OrthoDB" id="10493701at2759"/>
<evidence type="ECO:0000313" key="2">
    <source>
        <dbReference type="Proteomes" id="UP000626092"/>
    </source>
</evidence>
<organism evidence="1 2">
    <name type="scientific">Rhododendron simsii</name>
    <name type="common">Sims's rhododendron</name>
    <dbReference type="NCBI Taxonomy" id="118357"/>
    <lineage>
        <taxon>Eukaryota</taxon>
        <taxon>Viridiplantae</taxon>
        <taxon>Streptophyta</taxon>
        <taxon>Embryophyta</taxon>
        <taxon>Tracheophyta</taxon>
        <taxon>Spermatophyta</taxon>
        <taxon>Magnoliopsida</taxon>
        <taxon>eudicotyledons</taxon>
        <taxon>Gunneridae</taxon>
        <taxon>Pentapetalae</taxon>
        <taxon>asterids</taxon>
        <taxon>Ericales</taxon>
        <taxon>Ericaceae</taxon>
        <taxon>Ericoideae</taxon>
        <taxon>Rhodoreae</taxon>
        <taxon>Rhododendron</taxon>
    </lineage>
</organism>
<dbReference type="EMBL" id="WJXA01000008">
    <property type="protein sequence ID" value="KAF7135919.1"/>
    <property type="molecule type" value="Genomic_DNA"/>
</dbReference>
<protein>
    <submittedName>
        <fullName evidence="1">Uncharacterized protein</fullName>
    </submittedName>
</protein>